<proteinExistence type="predicted"/>
<evidence type="ECO:0000313" key="2">
    <source>
        <dbReference type="EMBL" id="QJA82273.1"/>
    </source>
</evidence>
<reference evidence="1" key="1">
    <citation type="submission" date="2020-03" db="EMBL/GenBank/DDBJ databases">
        <title>The deep terrestrial virosphere.</title>
        <authorList>
            <person name="Holmfeldt K."/>
            <person name="Nilsson E."/>
            <person name="Simone D."/>
            <person name="Lopez-Fernandez M."/>
            <person name="Wu X."/>
            <person name="de Brujin I."/>
            <person name="Lundin D."/>
            <person name="Andersson A."/>
            <person name="Bertilsson S."/>
            <person name="Dopson M."/>
        </authorList>
    </citation>
    <scope>NUCLEOTIDE SEQUENCE</scope>
    <source>
        <strain evidence="2">MM415A00434</strain>
        <strain evidence="1">MM415B00370</strain>
    </source>
</reference>
<organism evidence="1">
    <name type="scientific">viral metagenome</name>
    <dbReference type="NCBI Taxonomy" id="1070528"/>
    <lineage>
        <taxon>unclassified sequences</taxon>
        <taxon>metagenomes</taxon>
        <taxon>organismal metagenomes</taxon>
    </lineage>
</organism>
<gene>
    <name evidence="2" type="ORF">MM415A00434_0048</name>
    <name evidence="1" type="ORF">MM415B00370_0043</name>
</gene>
<protein>
    <recommendedName>
        <fullName evidence="3">Tail protein</fullName>
    </recommendedName>
</protein>
<sequence>MAVNEYTYGTVALVHDRIGWVIPGLAAFSGSTTPTEAEVEAVLDAIGNEIHAVLLENGYPADTKANVTTNAPRAVGWLERLNVAGACADILASFALAQSEETGFNPAAYWKRIYDNGKKLIGGVFLSRMGLGKSYESSDMLVSTSYQDKDGNAKKPFFKKRMWEVPGSAAGVFPDEDISYGE</sequence>
<evidence type="ECO:0000313" key="1">
    <source>
        <dbReference type="EMBL" id="QJA65925.1"/>
    </source>
</evidence>
<dbReference type="AlphaFoldDB" id="A0A6M3J9H0"/>
<dbReference type="EMBL" id="MT142483">
    <property type="protein sequence ID" value="QJA82273.1"/>
    <property type="molecule type" value="Genomic_DNA"/>
</dbReference>
<name>A0A6M3J9H0_9ZZZZ</name>
<dbReference type="EMBL" id="MT141546">
    <property type="protein sequence ID" value="QJA65925.1"/>
    <property type="molecule type" value="Genomic_DNA"/>
</dbReference>
<accession>A0A6M3J9H0</accession>
<evidence type="ECO:0008006" key="3">
    <source>
        <dbReference type="Google" id="ProtNLM"/>
    </source>
</evidence>